<comment type="catalytic activity">
    <reaction evidence="13">
        <text>2 Fe(III)-[cytochrome b5] + NADH = 2 Fe(II)-[cytochrome b5] + NAD(+) + H(+)</text>
        <dbReference type="Rhea" id="RHEA:46680"/>
        <dbReference type="Rhea" id="RHEA-COMP:10438"/>
        <dbReference type="Rhea" id="RHEA-COMP:10439"/>
        <dbReference type="ChEBI" id="CHEBI:15378"/>
        <dbReference type="ChEBI" id="CHEBI:29033"/>
        <dbReference type="ChEBI" id="CHEBI:29034"/>
        <dbReference type="ChEBI" id="CHEBI:57540"/>
        <dbReference type="ChEBI" id="CHEBI:57945"/>
        <dbReference type="EC" id="1.6.2.2"/>
    </reaction>
</comment>
<keyword evidence="9 13" id="KW-0560">Oxidoreductase</keyword>
<feature type="binding site" evidence="12">
    <location>
        <position position="132"/>
    </location>
    <ligand>
        <name>FAD</name>
        <dbReference type="ChEBI" id="CHEBI:57692"/>
    </ligand>
</feature>
<keyword evidence="5 14" id="KW-0812">Transmembrane</keyword>
<keyword evidence="7 12" id="KW-0274">FAD</keyword>
<dbReference type="SUPFAM" id="SSF63380">
    <property type="entry name" value="Riboflavin synthase domain-like"/>
    <property type="match status" value="1"/>
</dbReference>
<dbReference type="InterPro" id="IPR017938">
    <property type="entry name" value="Riboflavin_synthase-like_b-brl"/>
</dbReference>
<dbReference type="CDD" id="cd06183">
    <property type="entry name" value="cyt_b5_reduct_like"/>
    <property type="match status" value="1"/>
</dbReference>
<dbReference type="PANTHER" id="PTHR19370">
    <property type="entry name" value="NADH-CYTOCHROME B5 REDUCTASE"/>
    <property type="match status" value="1"/>
</dbReference>
<proteinExistence type="inferred from homology"/>
<dbReference type="SUPFAM" id="SSF52343">
    <property type="entry name" value="Ferredoxin reductase-like, C-terminal NADP-linked domain"/>
    <property type="match status" value="1"/>
</dbReference>
<dbReference type="PRINTS" id="PR00371">
    <property type="entry name" value="FPNCR"/>
</dbReference>
<keyword evidence="19" id="KW-1185">Reference proteome</keyword>
<keyword evidence="8 14" id="KW-1133">Transmembrane helix</keyword>
<evidence type="ECO:0000256" key="5">
    <source>
        <dbReference type="ARBA" id="ARBA00022692"/>
    </source>
</evidence>
<dbReference type="EMBL" id="KV453938">
    <property type="protein sequence ID" value="ODV71699.1"/>
    <property type="molecule type" value="Genomic_DNA"/>
</dbReference>
<evidence type="ECO:0000256" key="12">
    <source>
        <dbReference type="PIRSR" id="PIRSR601834-1"/>
    </source>
</evidence>
<evidence type="ECO:0000256" key="10">
    <source>
        <dbReference type="ARBA" id="ARBA00023027"/>
    </source>
</evidence>
<feature type="domain" description="FAD-binding FR-type" evidence="15">
    <location>
        <begin position="67"/>
        <end position="166"/>
    </location>
</feature>
<protein>
    <recommendedName>
        <fullName evidence="13">NADH-cytochrome b5 reductase</fullName>
        <ecNumber evidence="13">1.6.2.2</ecNumber>
    </recommendedName>
</protein>
<evidence type="ECO:0000256" key="1">
    <source>
        <dbReference type="ARBA" id="ARBA00001974"/>
    </source>
</evidence>
<evidence type="ECO:0000259" key="15">
    <source>
        <dbReference type="PROSITE" id="PS51384"/>
    </source>
</evidence>
<evidence type="ECO:0000256" key="3">
    <source>
        <dbReference type="ARBA" id="ARBA00006105"/>
    </source>
</evidence>
<dbReference type="InterPro" id="IPR001433">
    <property type="entry name" value="OxRdtase_FAD/NAD-bd"/>
</dbReference>
<comment type="subcellular location">
    <subcellularLocation>
        <location evidence="2">Mitochondrion outer membrane</location>
    </subcellularLocation>
</comment>
<dbReference type="Pfam" id="PF00175">
    <property type="entry name" value="NAD_binding_1"/>
    <property type="match status" value="1"/>
</dbReference>
<dbReference type="PRINTS" id="PR00406">
    <property type="entry name" value="CYTB5RDTASE"/>
</dbReference>
<evidence type="ECO:0000256" key="7">
    <source>
        <dbReference type="ARBA" id="ARBA00022827"/>
    </source>
</evidence>
<dbReference type="Pfam" id="PF00970">
    <property type="entry name" value="FAD_binding_6"/>
    <property type="match status" value="1"/>
</dbReference>
<dbReference type="GO" id="GO:0090524">
    <property type="term" value="F:cytochrome-b5 reductase activity, acting on NADH"/>
    <property type="evidence" value="ECO:0007669"/>
    <property type="project" value="UniProtKB-EC"/>
</dbReference>
<evidence type="ECO:0000313" key="17">
    <source>
        <dbReference type="EMBL" id="ODV71699.1"/>
    </source>
</evidence>
<keyword evidence="11 14" id="KW-0472">Membrane</keyword>
<evidence type="ECO:0000313" key="19">
    <source>
        <dbReference type="Proteomes" id="UP000094389"/>
    </source>
</evidence>
<evidence type="ECO:0000256" key="4">
    <source>
        <dbReference type="ARBA" id="ARBA00022630"/>
    </source>
</evidence>
<organism evidence="16 18">
    <name type="scientific">Cyberlindnera jadinii (strain ATCC 18201 / CBS 1600 / BCRC 20928 / JCM 3617 / NBRC 0987 / NRRL Y-1542)</name>
    <name type="common">Torula yeast</name>
    <name type="synonym">Candida utilis</name>
    <dbReference type="NCBI Taxonomy" id="983966"/>
    <lineage>
        <taxon>Eukaryota</taxon>
        <taxon>Fungi</taxon>
        <taxon>Dikarya</taxon>
        <taxon>Ascomycota</taxon>
        <taxon>Saccharomycotina</taxon>
        <taxon>Saccharomycetes</taxon>
        <taxon>Phaffomycetales</taxon>
        <taxon>Phaffomycetaceae</taxon>
        <taxon>Cyberlindnera</taxon>
    </lineage>
</organism>
<evidence type="ECO:0000256" key="13">
    <source>
        <dbReference type="RuleBase" id="RU361226"/>
    </source>
</evidence>
<feature type="binding site" evidence="12">
    <location>
        <position position="141"/>
    </location>
    <ligand>
        <name>FAD</name>
        <dbReference type="ChEBI" id="CHEBI:57692"/>
    </ligand>
</feature>
<comment type="similarity">
    <text evidence="3 13">Belongs to the flavoprotein pyridine nucleotide cytochrome reductase family.</text>
</comment>
<dbReference type="OMA" id="CLDPENW"/>
<dbReference type="GO" id="GO:0005741">
    <property type="term" value="C:mitochondrial outer membrane"/>
    <property type="evidence" value="ECO:0007669"/>
    <property type="project" value="UniProtKB-SubCell"/>
</dbReference>
<dbReference type="FunFam" id="3.40.50.80:FF:000019">
    <property type="entry name" value="NADH-cytochrome b5 reductase"/>
    <property type="match status" value="1"/>
</dbReference>
<feature type="binding site" evidence="12">
    <location>
        <position position="117"/>
    </location>
    <ligand>
        <name>FAD</name>
        <dbReference type="ChEBI" id="CHEBI:57692"/>
    </ligand>
</feature>
<dbReference type="GeneID" id="30987342"/>
<evidence type="ECO:0000256" key="6">
    <source>
        <dbReference type="ARBA" id="ARBA00022787"/>
    </source>
</evidence>
<reference evidence="16" key="1">
    <citation type="submission" date="2014-12" db="EMBL/GenBank/DDBJ databases">
        <authorList>
            <person name="Jaenicke S."/>
        </authorList>
    </citation>
    <scope>NUCLEOTIDE SEQUENCE [LARGE SCALE GENOMIC DNA]</scope>
    <source>
        <strain evidence="16">CBS1600</strain>
    </source>
</reference>
<dbReference type="PROSITE" id="PS51384">
    <property type="entry name" value="FAD_FR"/>
    <property type="match status" value="1"/>
</dbReference>
<dbReference type="Gene3D" id="3.40.50.80">
    <property type="entry name" value="Nucleotide-binding domain of ferredoxin-NADP reductase (FNR) module"/>
    <property type="match status" value="1"/>
</dbReference>
<accession>A0A0H5CH98</accession>
<name>A0A0H5CH98_CYBJN</name>
<dbReference type="EMBL" id="CDQK01000005">
    <property type="protein sequence ID" value="CEP23939.1"/>
    <property type="molecule type" value="Genomic_DNA"/>
</dbReference>
<comment type="cofactor">
    <cofactor evidence="1 12 13">
        <name>FAD</name>
        <dbReference type="ChEBI" id="CHEBI:57692"/>
    </cofactor>
</comment>
<dbReference type="InterPro" id="IPR008333">
    <property type="entry name" value="Cbr1-like_FAD-bd_dom"/>
</dbReference>
<dbReference type="OrthoDB" id="432685at2759"/>
<dbReference type="Proteomes" id="UP000038830">
    <property type="component" value="Unassembled WGS sequence"/>
</dbReference>
<feature type="binding site" evidence="12">
    <location>
        <position position="183"/>
    </location>
    <ligand>
        <name>FAD</name>
        <dbReference type="ChEBI" id="CHEBI:57692"/>
    </ligand>
</feature>
<evidence type="ECO:0000256" key="8">
    <source>
        <dbReference type="ARBA" id="ARBA00022989"/>
    </source>
</evidence>
<sequence length="305" mass="34399">MSKEQKKNPHDMLKEPLHGIYIPVALIICGTLIFGAQYLPYVLGILLPFLAFRFYNAYVLRQSIFPDKWTKLELAESTIISKNCAIYRFNLVRDSEALDIPVGHHLAVRVNDEVRYYTPISSRDDQGYFEIIVKSYADGNVSRYFAGLRPGQTVEFKGPVGRFNYATNHVKEIGMIAGGSGITPILQVISEVTRTPEDVTKLSLIYANETANDILLKDELDELAEKYPYFDVHYTLTHPPEGWTGDVGYVTKDMIAKYLPSPSEDSRVLICGPKGMKTAMAQYTEELGFDEAKMPSKGDDQVFIF</sequence>
<dbReference type="InterPro" id="IPR001834">
    <property type="entry name" value="CBR-like"/>
</dbReference>
<dbReference type="InterPro" id="IPR001709">
    <property type="entry name" value="Flavoprot_Pyr_Nucl_cyt_Rdtase"/>
</dbReference>
<dbReference type="PANTHER" id="PTHR19370:SF143">
    <property type="entry name" value="PLASMA MEMBRANE-ASSOCIATED COENZYME Q6 REDUCTASE PGA3"/>
    <property type="match status" value="1"/>
</dbReference>
<reference evidence="17 19" key="3">
    <citation type="journal article" date="2016" name="Proc. Natl. Acad. Sci. U.S.A.">
        <title>Comparative genomics of biotechnologically important yeasts.</title>
        <authorList>
            <person name="Riley R."/>
            <person name="Haridas S."/>
            <person name="Wolfe K.H."/>
            <person name="Lopes M.R."/>
            <person name="Hittinger C.T."/>
            <person name="Goeker M."/>
            <person name="Salamov A.A."/>
            <person name="Wisecaver J.H."/>
            <person name="Long T.M."/>
            <person name="Calvey C.H."/>
            <person name="Aerts A.L."/>
            <person name="Barry K.W."/>
            <person name="Choi C."/>
            <person name="Clum A."/>
            <person name="Coughlan A.Y."/>
            <person name="Deshpande S."/>
            <person name="Douglass A.P."/>
            <person name="Hanson S.J."/>
            <person name="Klenk H.-P."/>
            <person name="LaButti K.M."/>
            <person name="Lapidus A."/>
            <person name="Lindquist E.A."/>
            <person name="Lipzen A.M."/>
            <person name="Meier-Kolthoff J.P."/>
            <person name="Ohm R.A."/>
            <person name="Otillar R.P."/>
            <person name="Pangilinan J.L."/>
            <person name="Peng Y."/>
            <person name="Rokas A."/>
            <person name="Rosa C.A."/>
            <person name="Scheuner C."/>
            <person name="Sibirny A.A."/>
            <person name="Slot J.C."/>
            <person name="Stielow J.B."/>
            <person name="Sun H."/>
            <person name="Kurtzman C.P."/>
            <person name="Blackwell M."/>
            <person name="Grigoriev I.V."/>
            <person name="Jeffries T.W."/>
        </authorList>
    </citation>
    <scope>NUCLEOTIDE SEQUENCE [LARGE SCALE GENOMIC DNA]</scope>
    <source>
        <strain evidence="19">ATCC 18201 / CBS 1600 / BCRC 20928 / JCM 3617 / NBRC 0987 / NRRL Y-1542</strain>
        <strain evidence="17">NRRL Y-1542</strain>
    </source>
</reference>
<evidence type="ECO:0000313" key="16">
    <source>
        <dbReference type="EMBL" id="CEP23939.1"/>
    </source>
</evidence>
<dbReference type="RefSeq" id="XP_020068738.1">
    <property type="nucleotide sequence ID" value="XM_020212946.1"/>
</dbReference>
<accession>A0A1E4RWP7</accession>
<dbReference type="GO" id="GO:0006696">
    <property type="term" value="P:ergosterol biosynthetic process"/>
    <property type="evidence" value="ECO:0007669"/>
    <property type="project" value="TreeGrafter"/>
</dbReference>
<dbReference type="InterPro" id="IPR039261">
    <property type="entry name" value="FNR_nucleotide-bd"/>
</dbReference>
<feature type="transmembrane region" description="Helical" evidence="14">
    <location>
        <begin position="20"/>
        <end position="36"/>
    </location>
</feature>
<feature type="binding site" evidence="12">
    <location>
        <position position="115"/>
    </location>
    <ligand>
        <name>FAD</name>
        <dbReference type="ChEBI" id="CHEBI:57692"/>
    </ligand>
</feature>
<evidence type="ECO:0000256" key="14">
    <source>
        <dbReference type="SAM" id="Phobius"/>
    </source>
</evidence>
<keyword evidence="4 12" id="KW-0285">Flavoprotein</keyword>
<keyword evidence="6" id="KW-1000">Mitochondrion outer membrane</keyword>
<dbReference type="Proteomes" id="UP000094389">
    <property type="component" value="Unassembled WGS sequence"/>
</dbReference>
<dbReference type="EC" id="1.6.2.2" evidence="13"/>
<keyword evidence="6" id="KW-0496">Mitochondrion</keyword>
<dbReference type="STRING" id="983966.A0A0H5CH98"/>
<keyword evidence="10 13" id="KW-0520">NAD</keyword>
<dbReference type="InterPro" id="IPR017927">
    <property type="entry name" value="FAD-bd_FR_type"/>
</dbReference>
<evidence type="ECO:0000313" key="18">
    <source>
        <dbReference type="Proteomes" id="UP000038830"/>
    </source>
</evidence>
<gene>
    <name evidence="16" type="primary">CBR3</name>
    <name evidence="16" type="ORF">BN1211_4640</name>
    <name evidence="17" type="ORF">CYBJADRAFT_130793</name>
</gene>
<feature type="binding site" evidence="12">
    <location>
        <position position="134"/>
    </location>
    <ligand>
        <name>FAD</name>
        <dbReference type="ChEBI" id="CHEBI:57692"/>
    </ligand>
</feature>
<evidence type="ECO:0000256" key="2">
    <source>
        <dbReference type="ARBA" id="ARBA00004294"/>
    </source>
</evidence>
<dbReference type="Gene3D" id="2.40.30.10">
    <property type="entry name" value="Translation factors"/>
    <property type="match status" value="1"/>
</dbReference>
<feature type="binding site" evidence="12">
    <location>
        <position position="142"/>
    </location>
    <ligand>
        <name>FAD</name>
        <dbReference type="ChEBI" id="CHEBI:57692"/>
    </ligand>
</feature>
<dbReference type="AlphaFoldDB" id="A0A0H5CH98"/>
<evidence type="ECO:0000256" key="11">
    <source>
        <dbReference type="ARBA" id="ARBA00023136"/>
    </source>
</evidence>
<reference evidence="18" key="2">
    <citation type="journal article" date="2015" name="J. Biotechnol.">
        <title>The structure of the Cyberlindnera jadinii genome and its relation to Candida utilis analyzed by the occurrence of single nucleotide polymorphisms.</title>
        <authorList>
            <person name="Rupp O."/>
            <person name="Brinkrolf K."/>
            <person name="Buerth C."/>
            <person name="Kunigo M."/>
            <person name="Schneider J."/>
            <person name="Jaenicke S."/>
            <person name="Goesmann A."/>
            <person name="Puehler A."/>
            <person name="Jaeger K.-E."/>
            <person name="Ernst J.F."/>
        </authorList>
    </citation>
    <scope>NUCLEOTIDE SEQUENCE [LARGE SCALE GENOMIC DNA]</scope>
    <source>
        <strain evidence="18">ATCC 18201 / CBS 1600 / BCRC 20928 / JCM 3617 / NBRC 0987 / NRRL Y-1542</strain>
    </source>
</reference>
<evidence type="ECO:0000256" key="9">
    <source>
        <dbReference type="ARBA" id="ARBA00023002"/>
    </source>
</evidence>